<reference evidence="2 3" key="1">
    <citation type="journal article" date="2024" name="J Genomics">
        <title>Draft genome sequencing and assembly of Favolaschia claudopus CIRM-BRFM 2984 isolated from oak limbs.</title>
        <authorList>
            <person name="Navarro D."/>
            <person name="Drula E."/>
            <person name="Chaduli D."/>
            <person name="Cazenave R."/>
            <person name="Ahrendt S."/>
            <person name="Wang J."/>
            <person name="Lipzen A."/>
            <person name="Daum C."/>
            <person name="Barry K."/>
            <person name="Grigoriev I.V."/>
            <person name="Favel A."/>
            <person name="Rosso M.N."/>
            <person name="Martin F."/>
        </authorList>
    </citation>
    <scope>NUCLEOTIDE SEQUENCE [LARGE SCALE GENOMIC DNA]</scope>
    <source>
        <strain evidence="2 3">CIRM-BRFM 2984</strain>
    </source>
</reference>
<evidence type="ECO:0000256" key="1">
    <source>
        <dbReference type="SAM" id="MobiDB-lite"/>
    </source>
</evidence>
<dbReference type="Proteomes" id="UP001362999">
    <property type="component" value="Unassembled WGS sequence"/>
</dbReference>
<evidence type="ECO:0000313" key="3">
    <source>
        <dbReference type="Proteomes" id="UP001362999"/>
    </source>
</evidence>
<protein>
    <submittedName>
        <fullName evidence="2">Uncharacterized protein</fullName>
    </submittedName>
</protein>
<feature type="region of interest" description="Disordered" evidence="1">
    <location>
        <begin position="1"/>
        <end position="21"/>
    </location>
</feature>
<evidence type="ECO:0000313" key="2">
    <source>
        <dbReference type="EMBL" id="KAK7029759.1"/>
    </source>
</evidence>
<name>A0AAW0BSY7_9AGAR</name>
<dbReference type="EMBL" id="JAWWNJ010000026">
    <property type="protein sequence ID" value="KAK7029759.1"/>
    <property type="molecule type" value="Genomic_DNA"/>
</dbReference>
<accession>A0AAW0BSY7</accession>
<gene>
    <name evidence="2" type="ORF">R3P38DRAFT_3188629</name>
</gene>
<comment type="caution">
    <text evidence="2">The sequence shown here is derived from an EMBL/GenBank/DDBJ whole genome shotgun (WGS) entry which is preliminary data.</text>
</comment>
<dbReference type="AlphaFoldDB" id="A0AAW0BSY7"/>
<keyword evidence="3" id="KW-1185">Reference proteome</keyword>
<proteinExistence type="predicted"/>
<organism evidence="2 3">
    <name type="scientific">Favolaschia claudopus</name>
    <dbReference type="NCBI Taxonomy" id="2862362"/>
    <lineage>
        <taxon>Eukaryota</taxon>
        <taxon>Fungi</taxon>
        <taxon>Dikarya</taxon>
        <taxon>Basidiomycota</taxon>
        <taxon>Agaricomycotina</taxon>
        <taxon>Agaricomycetes</taxon>
        <taxon>Agaricomycetidae</taxon>
        <taxon>Agaricales</taxon>
        <taxon>Marasmiineae</taxon>
        <taxon>Mycenaceae</taxon>
        <taxon>Favolaschia</taxon>
    </lineage>
</organism>
<sequence length="78" mass="8902">MARAKKNIPPGRKSSFKGEKEQWLEQFQDQLRDAGDDPGTVYDDATNTFLLRYGYDLPFAQNVDGKPEDNPPNIESRL</sequence>